<dbReference type="GO" id="GO:0005886">
    <property type="term" value="C:plasma membrane"/>
    <property type="evidence" value="ECO:0007669"/>
    <property type="project" value="UniProtKB-SubCell"/>
</dbReference>
<dbReference type="EMBL" id="JBBPFD010000013">
    <property type="protein sequence ID" value="KAK7901131.1"/>
    <property type="molecule type" value="Genomic_DNA"/>
</dbReference>
<evidence type="ECO:0000256" key="4">
    <source>
        <dbReference type="ARBA" id="ARBA00023157"/>
    </source>
</evidence>
<evidence type="ECO:0000256" key="3">
    <source>
        <dbReference type="ARBA" id="ARBA00023040"/>
    </source>
</evidence>
<keyword evidence="7" id="KW-0807">Transducer</keyword>
<dbReference type="PANTHER" id="PTHR24234">
    <property type="entry name" value="LYSOPHOSPHATIDIC ACID RECEPTOR 5/SPHINGOSYLPHOSPHORYLCHOLINE RECEPTOR"/>
    <property type="match status" value="1"/>
</dbReference>
<feature type="transmembrane region" description="Helical" evidence="8">
    <location>
        <begin position="117"/>
        <end position="134"/>
    </location>
</feature>
<keyword evidence="8" id="KW-1133">Transmembrane helix</keyword>
<organism evidence="9 10">
    <name type="scientific">Mugilogobius chulae</name>
    <name type="common">yellowstripe goby</name>
    <dbReference type="NCBI Taxonomy" id="88201"/>
    <lineage>
        <taxon>Eukaryota</taxon>
        <taxon>Metazoa</taxon>
        <taxon>Chordata</taxon>
        <taxon>Craniata</taxon>
        <taxon>Vertebrata</taxon>
        <taxon>Euteleostomi</taxon>
        <taxon>Actinopterygii</taxon>
        <taxon>Neopterygii</taxon>
        <taxon>Teleostei</taxon>
        <taxon>Neoteleostei</taxon>
        <taxon>Acanthomorphata</taxon>
        <taxon>Gobiaria</taxon>
        <taxon>Gobiiformes</taxon>
        <taxon>Gobioidei</taxon>
        <taxon>Gobiidae</taxon>
        <taxon>Gobionellinae</taxon>
        <taxon>Mugilogobius</taxon>
    </lineage>
</organism>
<dbReference type="Proteomes" id="UP001460270">
    <property type="component" value="Unassembled WGS sequence"/>
</dbReference>
<dbReference type="SUPFAM" id="SSF81321">
    <property type="entry name" value="Family A G protein-coupled receptor-like"/>
    <property type="match status" value="1"/>
</dbReference>
<evidence type="ECO:0000313" key="9">
    <source>
        <dbReference type="EMBL" id="KAK7901131.1"/>
    </source>
</evidence>
<keyword evidence="4" id="KW-1015">Disulfide bond</keyword>
<keyword evidence="2" id="KW-1003">Cell membrane</keyword>
<keyword evidence="3" id="KW-0297">G-protein coupled receptor</keyword>
<keyword evidence="8" id="KW-0472">Membrane</keyword>
<comment type="subcellular location">
    <subcellularLocation>
        <location evidence="1">Cell membrane</location>
        <topology evidence="1">Multi-pass membrane protein</topology>
    </subcellularLocation>
</comment>
<dbReference type="GO" id="GO:0004930">
    <property type="term" value="F:G protein-coupled receptor activity"/>
    <property type="evidence" value="ECO:0007669"/>
    <property type="project" value="UniProtKB-KW"/>
</dbReference>
<keyword evidence="6" id="KW-0325">Glycoprotein</keyword>
<feature type="transmembrane region" description="Helical" evidence="8">
    <location>
        <begin position="176"/>
        <end position="196"/>
    </location>
</feature>
<keyword evidence="10" id="KW-1185">Reference proteome</keyword>
<keyword evidence="8" id="KW-0812">Transmembrane</keyword>
<keyword evidence="5" id="KW-0675">Receptor</keyword>
<evidence type="ECO:0000256" key="5">
    <source>
        <dbReference type="ARBA" id="ARBA00023170"/>
    </source>
</evidence>
<evidence type="ECO:0000256" key="2">
    <source>
        <dbReference type="ARBA" id="ARBA00022475"/>
    </source>
</evidence>
<accession>A0AAW0NHJ6</accession>
<dbReference type="AlphaFoldDB" id="A0AAW0NHJ6"/>
<sequence>MSLMSSSRMVDGVLSAAHVLLSLSGNQTNSTSLASARAATVISWLTFIMGLPALGVAIYTLRKLSKGERKVPPHITLLLVSDIFSFLGRPAVNQSSAESSPPTLSSSFSFSSDITDLIFYFGLISNIYLMLFISQERHLAVSFPQCVNSSCAASQFVVTLKWIVPFGVLALVILRYMFWFAVALLVPFPFLLFFALDSWRALVFSLEPWHVREKKNALKVWGDVVEYVSLVSRLLLYLGPMVDPFLYIFITQGPREVLKTLPCCNSAQTEPREQAVHTVAQAVDTRL</sequence>
<reference evidence="10" key="1">
    <citation type="submission" date="2024-04" db="EMBL/GenBank/DDBJ databases">
        <title>Salinicola lusitanus LLJ914,a marine bacterium isolated from the Okinawa Trough.</title>
        <authorList>
            <person name="Li J."/>
        </authorList>
    </citation>
    <scope>NUCLEOTIDE SEQUENCE [LARGE SCALE GENOMIC DNA]</scope>
</reference>
<evidence type="ECO:0000256" key="8">
    <source>
        <dbReference type="SAM" id="Phobius"/>
    </source>
</evidence>
<protein>
    <recommendedName>
        <fullName evidence="11">G-protein coupled receptors family 1 profile domain-containing protein</fullName>
    </recommendedName>
</protein>
<name>A0AAW0NHJ6_9GOBI</name>
<proteinExistence type="predicted"/>
<evidence type="ECO:0000256" key="1">
    <source>
        <dbReference type="ARBA" id="ARBA00004651"/>
    </source>
</evidence>
<evidence type="ECO:0008006" key="11">
    <source>
        <dbReference type="Google" id="ProtNLM"/>
    </source>
</evidence>
<dbReference type="PANTHER" id="PTHR24234:SF8">
    <property type="entry name" value="G-PROTEIN COUPLED RECEPTOR 4-LIKE"/>
    <property type="match status" value="1"/>
</dbReference>
<evidence type="ECO:0000256" key="6">
    <source>
        <dbReference type="ARBA" id="ARBA00023180"/>
    </source>
</evidence>
<comment type="caution">
    <text evidence="9">The sequence shown here is derived from an EMBL/GenBank/DDBJ whole genome shotgun (WGS) entry which is preliminary data.</text>
</comment>
<evidence type="ECO:0000313" key="10">
    <source>
        <dbReference type="Proteomes" id="UP001460270"/>
    </source>
</evidence>
<gene>
    <name evidence="9" type="ORF">WMY93_017900</name>
</gene>
<feature type="transmembrane region" description="Helical" evidence="8">
    <location>
        <begin position="44"/>
        <end position="61"/>
    </location>
</feature>
<evidence type="ECO:0000256" key="7">
    <source>
        <dbReference type="ARBA" id="ARBA00023224"/>
    </source>
</evidence>